<dbReference type="InterPro" id="IPR005508">
    <property type="entry name" value="At2g31720-like"/>
</dbReference>
<dbReference type="Proteomes" id="UP000813462">
    <property type="component" value="Unassembled WGS sequence"/>
</dbReference>
<dbReference type="SUPFAM" id="SSF101936">
    <property type="entry name" value="DNA-binding pseudobarrel domain"/>
    <property type="match status" value="1"/>
</dbReference>
<evidence type="ECO:0000256" key="1">
    <source>
        <dbReference type="ARBA" id="ARBA00004123"/>
    </source>
</evidence>
<evidence type="ECO:0000256" key="2">
    <source>
        <dbReference type="ARBA" id="ARBA00023015"/>
    </source>
</evidence>
<keyword evidence="3" id="KW-0238">DNA-binding</keyword>
<evidence type="ECO:0000256" key="4">
    <source>
        <dbReference type="ARBA" id="ARBA00023163"/>
    </source>
</evidence>
<dbReference type="GO" id="GO:0005634">
    <property type="term" value="C:nucleus"/>
    <property type="evidence" value="ECO:0007669"/>
    <property type="project" value="UniProtKB-SubCell"/>
</dbReference>
<dbReference type="Gene3D" id="2.40.330.10">
    <property type="entry name" value="DNA-binding pseudobarrel domain"/>
    <property type="match status" value="1"/>
</dbReference>
<dbReference type="InterPro" id="IPR015300">
    <property type="entry name" value="DNA-bd_pseudobarrel_sf"/>
</dbReference>
<dbReference type="SMART" id="SM01019">
    <property type="entry name" value="B3"/>
    <property type="match status" value="1"/>
</dbReference>
<name>A0A978UB17_ZIZJJ</name>
<comment type="caution">
    <text evidence="7">The sequence shown here is derived from an EMBL/GenBank/DDBJ whole genome shotgun (WGS) entry which is preliminary data.</text>
</comment>
<dbReference type="GO" id="GO:0003677">
    <property type="term" value="F:DNA binding"/>
    <property type="evidence" value="ECO:0007669"/>
    <property type="project" value="UniProtKB-KW"/>
</dbReference>
<evidence type="ECO:0000259" key="6">
    <source>
        <dbReference type="SMART" id="SM01019"/>
    </source>
</evidence>
<keyword evidence="4" id="KW-0804">Transcription</keyword>
<evidence type="ECO:0000313" key="8">
    <source>
        <dbReference type="Proteomes" id="UP000813462"/>
    </source>
</evidence>
<organism evidence="7 8">
    <name type="scientific">Ziziphus jujuba var. spinosa</name>
    <dbReference type="NCBI Taxonomy" id="714518"/>
    <lineage>
        <taxon>Eukaryota</taxon>
        <taxon>Viridiplantae</taxon>
        <taxon>Streptophyta</taxon>
        <taxon>Embryophyta</taxon>
        <taxon>Tracheophyta</taxon>
        <taxon>Spermatophyta</taxon>
        <taxon>Magnoliopsida</taxon>
        <taxon>eudicotyledons</taxon>
        <taxon>Gunneridae</taxon>
        <taxon>Pentapetalae</taxon>
        <taxon>rosids</taxon>
        <taxon>fabids</taxon>
        <taxon>Rosales</taxon>
        <taxon>Rhamnaceae</taxon>
        <taxon>Paliureae</taxon>
        <taxon>Ziziphus</taxon>
    </lineage>
</organism>
<gene>
    <name evidence="7" type="ORF">FEM48_Zijuj12G0039400</name>
</gene>
<dbReference type="EMBL" id="JAEACU010000012">
    <property type="protein sequence ID" value="KAH7511960.1"/>
    <property type="molecule type" value="Genomic_DNA"/>
</dbReference>
<keyword evidence="2" id="KW-0805">Transcription regulation</keyword>
<evidence type="ECO:0000256" key="5">
    <source>
        <dbReference type="ARBA" id="ARBA00023242"/>
    </source>
</evidence>
<evidence type="ECO:0000313" key="7">
    <source>
        <dbReference type="EMBL" id="KAH7511960.1"/>
    </source>
</evidence>
<dbReference type="PANTHER" id="PTHR31541">
    <property type="entry name" value="B3 DOMAIN PLANT PROTEIN-RELATED"/>
    <property type="match status" value="1"/>
</dbReference>
<accession>A0A978UB17</accession>
<comment type="subcellular location">
    <subcellularLocation>
        <location evidence="1">Nucleus</location>
    </subcellularLocation>
</comment>
<keyword evidence="5" id="KW-0539">Nucleus</keyword>
<proteinExistence type="predicted"/>
<sequence length="306" mass="34499">MEAEGSGAVGNGEHSVESREIAMAALVLSSLKHQKLEPKTASTLQDLKTKFLAQHASTTTTTISNSNSINNIVQQPTKTLEKPLAEEEEEEASHNNFYNGIIRNNSRNNISESIIMEIESYVLPKIPPIAKVKEIIGRCSIPFEKQLTASDVKEDQTRLTINKCYVKACLEPLLNDDEVPDHNGITVPVYDPKGDMYKMSIKNWSKVCVLSGSGWKHFVLRHHLKELQHFVTLWIFRHANTSELCVAITYRQFPGNSIKMHLQLRLFFFFLVFFVTRTYKSTSTAISGQGVPARFTTVGIKQFLLL</sequence>
<dbReference type="AlphaFoldDB" id="A0A978UB17"/>
<dbReference type="PANTHER" id="PTHR31541:SF28">
    <property type="entry name" value="TF-B3 DOMAIN-CONTAINING PROTEIN"/>
    <property type="match status" value="1"/>
</dbReference>
<dbReference type="CDD" id="cd10017">
    <property type="entry name" value="B3_DNA"/>
    <property type="match status" value="1"/>
</dbReference>
<evidence type="ECO:0000256" key="3">
    <source>
        <dbReference type="ARBA" id="ARBA00023125"/>
    </source>
</evidence>
<dbReference type="InterPro" id="IPR003340">
    <property type="entry name" value="B3_DNA-bd"/>
</dbReference>
<reference evidence="7" key="1">
    <citation type="journal article" date="2021" name="Front. Plant Sci.">
        <title>Chromosome-Scale Genome Assembly for Chinese Sour Jujube and Insights Into Its Genome Evolution and Domestication Signature.</title>
        <authorList>
            <person name="Shen L.-Y."/>
            <person name="Luo H."/>
            <person name="Wang X.-L."/>
            <person name="Wang X.-M."/>
            <person name="Qiu X.-J."/>
            <person name="Liu H."/>
            <person name="Zhou S.-S."/>
            <person name="Jia K.-H."/>
            <person name="Nie S."/>
            <person name="Bao Y.-T."/>
            <person name="Zhang R.-G."/>
            <person name="Yun Q.-Z."/>
            <person name="Chai Y.-H."/>
            <person name="Lu J.-Y."/>
            <person name="Li Y."/>
            <person name="Zhao S.-W."/>
            <person name="Mao J.-F."/>
            <person name="Jia S.-G."/>
            <person name="Mao Y.-M."/>
        </authorList>
    </citation>
    <scope>NUCLEOTIDE SEQUENCE</scope>
    <source>
        <strain evidence="7">AT0</strain>
        <tissue evidence="7">Leaf</tissue>
    </source>
</reference>
<feature type="domain" description="TF-B3" evidence="6">
    <location>
        <begin position="143"/>
        <end position="252"/>
    </location>
</feature>
<protein>
    <recommendedName>
        <fullName evidence="6">TF-B3 domain-containing protein</fullName>
    </recommendedName>
</protein>